<sequence>MRSFKKKQSSTNKELKRNGRSPVTETPAFFQQTILKRSWKNNISYLMGEEGNPLTTQDQIASCFTRPYSLNVAFYRAAWPWVGDDIIQLIQAFYNSGNLLPQLNKTFIVLIPKKSVSINLRISDPLAYAISRNFPLLHAFLLEIKGLLLIIDLAKAFDKLQWNFILAALKNLGFNQNFINRVAACTTKNKRKFVGNFKFVGPGLADEFKGLKFVCTSFSVIVNGQPHTTFTPTRGIRKGCPLSPYLFVIAINELSKMLQEALNQNYLSSITLGPNCPQIHSLLFADNLIICGQASTLEAQTIHASMWTNQLDCTLGTSSLFKT</sequence>
<dbReference type="Pfam" id="PF00078">
    <property type="entry name" value="RVT_1"/>
    <property type="match status" value="1"/>
</dbReference>
<name>A0AAQ3X3V3_PASNO</name>
<evidence type="ECO:0000313" key="3">
    <source>
        <dbReference type="EMBL" id="WVZ84522.1"/>
    </source>
</evidence>
<reference evidence="3 4" key="1">
    <citation type="submission" date="2024-02" db="EMBL/GenBank/DDBJ databases">
        <title>High-quality chromosome-scale genome assembly of Pensacola bahiagrass (Paspalum notatum Flugge var. saurae).</title>
        <authorList>
            <person name="Vega J.M."/>
            <person name="Podio M."/>
            <person name="Orjuela J."/>
            <person name="Siena L.A."/>
            <person name="Pessino S.C."/>
            <person name="Combes M.C."/>
            <person name="Mariac C."/>
            <person name="Albertini E."/>
            <person name="Pupilli F."/>
            <person name="Ortiz J.P.A."/>
            <person name="Leblanc O."/>
        </authorList>
    </citation>
    <scope>NUCLEOTIDE SEQUENCE [LARGE SCALE GENOMIC DNA]</scope>
    <source>
        <strain evidence="3">R1</strain>
        <tissue evidence="3">Leaf</tissue>
    </source>
</reference>
<evidence type="ECO:0000256" key="1">
    <source>
        <dbReference type="SAM" id="MobiDB-lite"/>
    </source>
</evidence>
<feature type="region of interest" description="Disordered" evidence="1">
    <location>
        <begin position="1"/>
        <end position="22"/>
    </location>
</feature>
<feature type="domain" description="Reverse transcriptase" evidence="2">
    <location>
        <begin position="147"/>
        <end position="294"/>
    </location>
</feature>
<accession>A0AAQ3X3V3</accession>
<dbReference type="Proteomes" id="UP001341281">
    <property type="component" value="Chromosome 07"/>
</dbReference>
<protein>
    <recommendedName>
        <fullName evidence="2">Reverse transcriptase domain-containing protein</fullName>
    </recommendedName>
</protein>
<gene>
    <name evidence="3" type="ORF">U9M48_031549</name>
</gene>
<proteinExistence type="predicted"/>
<dbReference type="InterPro" id="IPR000477">
    <property type="entry name" value="RT_dom"/>
</dbReference>
<evidence type="ECO:0000259" key="2">
    <source>
        <dbReference type="Pfam" id="PF00078"/>
    </source>
</evidence>
<dbReference type="AlphaFoldDB" id="A0AAQ3X3V3"/>
<evidence type="ECO:0000313" key="4">
    <source>
        <dbReference type="Proteomes" id="UP001341281"/>
    </source>
</evidence>
<dbReference type="PANTHER" id="PTHR19446">
    <property type="entry name" value="REVERSE TRANSCRIPTASES"/>
    <property type="match status" value="1"/>
</dbReference>
<keyword evidence="4" id="KW-1185">Reference proteome</keyword>
<dbReference type="EMBL" id="CP144751">
    <property type="protein sequence ID" value="WVZ84522.1"/>
    <property type="molecule type" value="Genomic_DNA"/>
</dbReference>
<organism evidence="3 4">
    <name type="scientific">Paspalum notatum var. saurae</name>
    <dbReference type="NCBI Taxonomy" id="547442"/>
    <lineage>
        <taxon>Eukaryota</taxon>
        <taxon>Viridiplantae</taxon>
        <taxon>Streptophyta</taxon>
        <taxon>Embryophyta</taxon>
        <taxon>Tracheophyta</taxon>
        <taxon>Spermatophyta</taxon>
        <taxon>Magnoliopsida</taxon>
        <taxon>Liliopsida</taxon>
        <taxon>Poales</taxon>
        <taxon>Poaceae</taxon>
        <taxon>PACMAD clade</taxon>
        <taxon>Panicoideae</taxon>
        <taxon>Andropogonodae</taxon>
        <taxon>Paspaleae</taxon>
        <taxon>Paspalinae</taxon>
        <taxon>Paspalum</taxon>
    </lineage>
</organism>